<sequence>MDLAACPICHLLLPSSELEWHANNHFVDEEEQQRLATDLELAQQIAFAPPSPPSLSCQVISDLPFELGFKESSDGECSIHEKVSWLIDFQTRSMFHRVEGGLMALLRKCLELESENTTSIISGYVDHFQSIESEDVGWGCGWRNIQMLTSHLLHQRQEAREVLFGESGFIPDIPSLQRWLEIAWEKGFDEPGSDHFDKKIYGLKKWIGTTECAALLRSFGLRAVIVDFGPKEFESLYLSVPGSSLGAEVNGICNGGKKRGVQVYGPMDRYVVRKNHDSSRSDSSAQEKSSSSNMRLGQSLGSENTITRKSRGQQVLVDWVWNYFSDKNSNKSGNGRVIVSEKAAIMSRPLYFQHDGHSRTIIGIQIKGQHNRVQQYNLLIMDPAHRTSALEKSLKENVGWQKLIKRGVHTLKKPQYQLCYVEPGIASGEEMESLKTMNSVFLEL</sequence>
<name>A0A2P5CH77_PARAD</name>
<dbReference type="Proteomes" id="UP000237105">
    <property type="component" value="Unassembled WGS sequence"/>
</dbReference>
<dbReference type="AlphaFoldDB" id="A0A2P5CH77"/>
<evidence type="ECO:0000256" key="1">
    <source>
        <dbReference type="ARBA" id="ARBA00022801"/>
    </source>
</evidence>
<protein>
    <submittedName>
        <fullName evidence="4">Peptidase C78, ubiquitin fold modifier-specific peptidase</fullName>
    </submittedName>
</protein>
<dbReference type="STRING" id="3476.A0A2P5CH77"/>
<dbReference type="Pfam" id="PF07910">
    <property type="entry name" value="Peptidase_C78"/>
    <property type="match status" value="2"/>
</dbReference>
<evidence type="ECO:0000313" key="4">
    <source>
        <dbReference type="EMBL" id="PON60368.1"/>
    </source>
</evidence>
<evidence type="ECO:0000313" key="5">
    <source>
        <dbReference type="Proteomes" id="UP000237105"/>
    </source>
</evidence>
<dbReference type="EMBL" id="JXTB01000131">
    <property type="protein sequence ID" value="PON60368.1"/>
    <property type="molecule type" value="Genomic_DNA"/>
</dbReference>
<proteinExistence type="predicted"/>
<accession>A0A2P5CH77</accession>
<feature type="region of interest" description="Disordered" evidence="2">
    <location>
        <begin position="275"/>
        <end position="304"/>
    </location>
</feature>
<keyword evidence="1" id="KW-0378">Hydrolase</keyword>
<dbReference type="PANTHER" id="PTHR48153">
    <property type="entry name" value="UFM1-SPECIFIC PROTEASE 2"/>
    <property type="match status" value="1"/>
</dbReference>
<keyword evidence="5" id="KW-1185">Reference proteome</keyword>
<dbReference type="Gene3D" id="3.90.70.130">
    <property type="match status" value="1"/>
</dbReference>
<feature type="compositionally biased region" description="Polar residues" evidence="2">
    <location>
        <begin position="293"/>
        <end position="304"/>
    </location>
</feature>
<dbReference type="InterPro" id="IPR012462">
    <property type="entry name" value="UFSP1/2_DUB_cat"/>
</dbReference>
<reference evidence="5" key="1">
    <citation type="submission" date="2016-06" db="EMBL/GenBank/DDBJ databases">
        <title>Parallel loss of symbiosis genes in relatives of nitrogen-fixing non-legume Parasponia.</title>
        <authorList>
            <person name="Van Velzen R."/>
            <person name="Holmer R."/>
            <person name="Bu F."/>
            <person name="Rutten L."/>
            <person name="Van Zeijl A."/>
            <person name="Liu W."/>
            <person name="Santuari L."/>
            <person name="Cao Q."/>
            <person name="Sharma T."/>
            <person name="Shen D."/>
            <person name="Roswanjaya Y."/>
            <person name="Wardhani T."/>
            <person name="Kalhor M.S."/>
            <person name="Jansen J."/>
            <person name="Van den Hoogen J."/>
            <person name="Gungor B."/>
            <person name="Hartog M."/>
            <person name="Hontelez J."/>
            <person name="Verver J."/>
            <person name="Yang W.-C."/>
            <person name="Schijlen E."/>
            <person name="Repin R."/>
            <person name="Schilthuizen M."/>
            <person name="Schranz E."/>
            <person name="Heidstra R."/>
            <person name="Miyata K."/>
            <person name="Fedorova E."/>
            <person name="Kohlen W."/>
            <person name="Bisseling T."/>
            <person name="Smit S."/>
            <person name="Geurts R."/>
        </authorList>
    </citation>
    <scope>NUCLEOTIDE SEQUENCE [LARGE SCALE GENOMIC DNA]</scope>
    <source>
        <strain evidence="5">cv. WU1-14</strain>
    </source>
</reference>
<organism evidence="4 5">
    <name type="scientific">Parasponia andersonii</name>
    <name type="common">Sponia andersonii</name>
    <dbReference type="NCBI Taxonomy" id="3476"/>
    <lineage>
        <taxon>Eukaryota</taxon>
        <taxon>Viridiplantae</taxon>
        <taxon>Streptophyta</taxon>
        <taxon>Embryophyta</taxon>
        <taxon>Tracheophyta</taxon>
        <taxon>Spermatophyta</taxon>
        <taxon>Magnoliopsida</taxon>
        <taxon>eudicotyledons</taxon>
        <taxon>Gunneridae</taxon>
        <taxon>Pentapetalae</taxon>
        <taxon>rosids</taxon>
        <taxon>fabids</taxon>
        <taxon>Rosales</taxon>
        <taxon>Cannabaceae</taxon>
        <taxon>Parasponia</taxon>
    </lineage>
</organism>
<evidence type="ECO:0000256" key="2">
    <source>
        <dbReference type="SAM" id="MobiDB-lite"/>
    </source>
</evidence>
<comment type="caution">
    <text evidence="4">The sequence shown here is derived from an EMBL/GenBank/DDBJ whole genome shotgun (WGS) entry which is preliminary data.</text>
</comment>
<feature type="domain" description="UFSP1/2/DUB catalytic" evidence="3">
    <location>
        <begin position="311"/>
        <end position="419"/>
    </location>
</feature>
<evidence type="ECO:0000259" key="3">
    <source>
        <dbReference type="Pfam" id="PF07910"/>
    </source>
</evidence>
<feature type="compositionally biased region" description="Low complexity" evidence="2">
    <location>
        <begin position="281"/>
        <end position="292"/>
    </location>
</feature>
<dbReference type="OrthoDB" id="288987at2759"/>
<dbReference type="PANTHER" id="PTHR48153:SF4">
    <property type="entry name" value="UBIQUITIN CARBOXYL-TERMINAL HYDROLASE MUG105"/>
    <property type="match status" value="1"/>
</dbReference>
<dbReference type="GO" id="GO:0019783">
    <property type="term" value="F:ubiquitin-like protein peptidase activity"/>
    <property type="evidence" value="ECO:0007669"/>
    <property type="project" value="UniProtKB-ARBA"/>
</dbReference>
<feature type="domain" description="UFSP1/2/DUB catalytic" evidence="3">
    <location>
        <begin position="120"/>
        <end position="230"/>
    </location>
</feature>
<gene>
    <name evidence="4" type="ORF">PanWU01x14_153540</name>
</gene>